<proteinExistence type="predicted"/>
<dbReference type="AlphaFoldDB" id="A0A183PS11"/>
<organism evidence="1 2">
    <name type="scientific">Schistosoma mattheei</name>
    <dbReference type="NCBI Taxonomy" id="31246"/>
    <lineage>
        <taxon>Eukaryota</taxon>
        <taxon>Metazoa</taxon>
        <taxon>Spiralia</taxon>
        <taxon>Lophotrochozoa</taxon>
        <taxon>Platyhelminthes</taxon>
        <taxon>Trematoda</taxon>
        <taxon>Digenea</taxon>
        <taxon>Strigeidida</taxon>
        <taxon>Schistosomatoidea</taxon>
        <taxon>Schistosomatidae</taxon>
        <taxon>Schistosoma</taxon>
    </lineage>
</organism>
<evidence type="ECO:0000313" key="1">
    <source>
        <dbReference type="EMBL" id="VDP73309.1"/>
    </source>
</evidence>
<dbReference type="Proteomes" id="UP000269396">
    <property type="component" value="Unassembled WGS sequence"/>
</dbReference>
<keyword evidence="2" id="KW-1185">Reference proteome</keyword>
<dbReference type="EMBL" id="UZAL01038272">
    <property type="protein sequence ID" value="VDP73309.1"/>
    <property type="molecule type" value="Genomic_DNA"/>
</dbReference>
<sequence>MDNNAYEDIVVRHELEERNENCERFENLCGFNKLVIGGAIFPHKRINKATWVSPDYITENRLGHIYISKKFGRSMENEYLGGGTSADGLERRIPPQDTKERFEKLYELVKLHTTVSIGKSFQQTVAEPDEISVDAQLRDQQAGFRKDQTGSRRYGSLLNNQLSGIR</sequence>
<accession>A0A183PS11</accession>
<name>A0A183PS11_9TREM</name>
<evidence type="ECO:0000313" key="2">
    <source>
        <dbReference type="Proteomes" id="UP000269396"/>
    </source>
</evidence>
<dbReference type="STRING" id="31246.A0A183PS11"/>
<protein>
    <submittedName>
        <fullName evidence="1">Uncharacterized protein</fullName>
    </submittedName>
</protein>
<reference evidence="1 2" key="1">
    <citation type="submission" date="2018-11" db="EMBL/GenBank/DDBJ databases">
        <authorList>
            <consortium name="Pathogen Informatics"/>
        </authorList>
    </citation>
    <scope>NUCLEOTIDE SEQUENCE [LARGE SCALE GENOMIC DNA]</scope>
    <source>
        <strain>Denwood</strain>
        <strain evidence="2">Zambia</strain>
    </source>
</reference>
<gene>
    <name evidence="1" type="ORF">SMTD_LOCUS17147</name>
</gene>